<evidence type="ECO:0000313" key="2">
    <source>
        <dbReference type="Proteomes" id="UP001245184"/>
    </source>
</evidence>
<sequence length="223" mass="25133">MNTHTHRAEDAPHYMPLTVEHSFRKLPRPCSIDGQLRTRYLAPTVTEYLDVETGEIVPASLVRKRGDVTEIRLGESVLLREVALASLRPEVRRFAEFVLKFRNRRRGITPGIDTLVQWYGQYTGARADNVRRYVPRLFDAGVLVGESVVGPLFQYAGKGVAASSHAGEDERAKLIFADLMLETSAGKSATSVPEWLQARTDAQQVVRRALARLAERRERRSYA</sequence>
<organism evidence="1 2">
    <name type="scientific">Paraburkholderia graminis</name>
    <dbReference type="NCBI Taxonomy" id="60548"/>
    <lineage>
        <taxon>Bacteria</taxon>
        <taxon>Pseudomonadati</taxon>
        <taxon>Pseudomonadota</taxon>
        <taxon>Betaproteobacteria</taxon>
        <taxon>Burkholderiales</taxon>
        <taxon>Burkholderiaceae</taxon>
        <taxon>Paraburkholderia</taxon>
    </lineage>
</organism>
<protein>
    <submittedName>
        <fullName evidence="1">Uncharacterized protein</fullName>
    </submittedName>
</protein>
<dbReference type="AlphaFoldDB" id="A0ABD5CNR2"/>
<accession>A0ABD5CNR2</accession>
<dbReference type="EMBL" id="JAVIZN010000002">
    <property type="protein sequence ID" value="MDR6206966.1"/>
    <property type="molecule type" value="Genomic_DNA"/>
</dbReference>
<proteinExistence type="predicted"/>
<gene>
    <name evidence="1" type="ORF">QF025_005686</name>
</gene>
<reference evidence="1 2" key="1">
    <citation type="submission" date="2023-08" db="EMBL/GenBank/DDBJ databases">
        <title>Genome sequencing of plant associated microbes to promote plant fitness in Sorghum bicolor and Oryza sativa.</title>
        <authorList>
            <person name="Coleman-Derr D."/>
        </authorList>
    </citation>
    <scope>NUCLEOTIDE SEQUENCE [LARGE SCALE GENOMIC DNA]</scope>
    <source>
        <strain evidence="1 2">SLBN-33</strain>
    </source>
</reference>
<evidence type="ECO:0000313" key="1">
    <source>
        <dbReference type="EMBL" id="MDR6206966.1"/>
    </source>
</evidence>
<dbReference type="RefSeq" id="WP_310034196.1">
    <property type="nucleotide sequence ID" value="NZ_JAVIZN010000002.1"/>
</dbReference>
<comment type="caution">
    <text evidence="1">The sequence shown here is derived from an EMBL/GenBank/DDBJ whole genome shotgun (WGS) entry which is preliminary data.</text>
</comment>
<dbReference type="Proteomes" id="UP001245184">
    <property type="component" value="Unassembled WGS sequence"/>
</dbReference>
<name>A0ABD5CNR2_9BURK</name>